<evidence type="ECO:0000256" key="5">
    <source>
        <dbReference type="ARBA" id="ARBA00023136"/>
    </source>
</evidence>
<dbReference type="Pfam" id="PF02653">
    <property type="entry name" value="BPD_transp_2"/>
    <property type="match status" value="1"/>
</dbReference>
<keyword evidence="3" id="KW-0812">Transmembrane</keyword>
<gene>
    <name evidence="6" type="ordered locus">Rru_A3727</name>
</gene>
<dbReference type="Proteomes" id="UP000001929">
    <property type="component" value="Chromosome"/>
</dbReference>
<dbReference type="RefSeq" id="WP_011391474.1">
    <property type="nucleotide sequence ID" value="NC_007643.1"/>
</dbReference>
<dbReference type="PANTHER" id="PTHR30482:SF10">
    <property type="entry name" value="HIGH-AFFINITY BRANCHED-CHAIN AMINO ACID TRANSPORT PROTEIN BRAE"/>
    <property type="match status" value="1"/>
</dbReference>
<keyword evidence="7" id="KW-1185">Reference proteome</keyword>
<dbReference type="CDD" id="cd06581">
    <property type="entry name" value="TM_PBP1_LivM_like"/>
    <property type="match status" value="1"/>
</dbReference>
<evidence type="ECO:0000256" key="3">
    <source>
        <dbReference type="ARBA" id="ARBA00022692"/>
    </source>
</evidence>
<comment type="subcellular location">
    <subcellularLocation>
        <location evidence="1">Cell membrane</location>
        <topology evidence="1">Multi-pass membrane protein</topology>
    </subcellularLocation>
</comment>
<name>Q2RMX4_RHORT</name>
<dbReference type="PhylomeDB" id="Q2RMX4"/>
<dbReference type="HOGENOM" id="CLU_031365_1_2_5"/>
<dbReference type="GO" id="GO:0005886">
    <property type="term" value="C:plasma membrane"/>
    <property type="evidence" value="ECO:0007669"/>
    <property type="project" value="UniProtKB-SubCell"/>
</dbReference>
<dbReference type="PANTHER" id="PTHR30482">
    <property type="entry name" value="HIGH-AFFINITY BRANCHED-CHAIN AMINO ACID TRANSPORT SYSTEM PERMEASE"/>
    <property type="match status" value="1"/>
</dbReference>
<dbReference type="STRING" id="269796.Rru_A3727"/>
<evidence type="ECO:0000313" key="6">
    <source>
        <dbReference type="EMBL" id="ABC24521.1"/>
    </source>
</evidence>
<protein>
    <submittedName>
        <fullName evidence="6">Inner-membrane translocator</fullName>
    </submittedName>
</protein>
<keyword evidence="2" id="KW-1003">Cell membrane</keyword>
<dbReference type="InterPro" id="IPR001851">
    <property type="entry name" value="ABC_transp_permease"/>
</dbReference>
<proteinExistence type="predicted"/>
<dbReference type="eggNOG" id="COG4177">
    <property type="taxonomic scope" value="Bacteria"/>
</dbReference>
<dbReference type="EMBL" id="CP000230">
    <property type="protein sequence ID" value="ABC24521.1"/>
    <property type="molecule type" value="Genomic_DNA"/>
</dbReference>
<accession>Q2RMX4</accession>
<keyword evidence="5" id="KW-0472">Membrane</keyword>
<keyword evidence="4" id="KW-1133">Transmembrane helix</keyword>
<evidence type="ECO:0000313" key="7">
    <source>
        <dbReference type="Proteomes" id="UP000001929"/>
    </source>
</evidence>
<dbReference type="PATRIC" id="fig|269796.9.peg.3851"/>
<organism evidence="6 7">
    <name type="scientific">Rhodospirillum rubrum (strain ATCC 11170 / ATH 1.1.1 / DSM 467 / LMG 4362 / NCIMB 8255 / S1)</name>
    <dbReference type="NCBI Taxonomy" id="269796"/>
    <lineage>
        <taxon>Bacteria</taxon>
        <taxon>Pseudomonadati</taxon>
        <taxon>Pseudomonadota</taxon>
        <taxon>Alphaproteobacteria</taxon>
        <taxon>Rhodospirillales</taxon>
        <taxon>Rhodospirillaceae</taxon>
        <taxon>Rhodospirillum</taxon>
    </lineage>
</organism>
<dbReference type="InterPro" id="IPR043428">
    <property type="entry name" value="LivM-like"/>
</dbReference>
<evidence type="ECO:0000256" key="2">
    <source>
        <dbReference type="ARBA" id="ARBA00022475"/>
    </source>
</evidence>
<evidence type="ECO:0000256" key="4">
    <source>
        <dbReference type="ARBA" id="ARBA00022989"/>
    </source>
</evidence>
<dbReference type="GO" id="GO:0015658">
    <property type="term" value="F:branched-chain amino acid transmembrane transporter activity"/>
    <property type="evidence" value="ECO:0007669"/>
    <property type="project" value="InterPro"/>
</dbReference>
<dbReference type="AlphaFoldDB" id="Q2RMX4"/>
<sequence>MSRRLVLMLGGACLLALAGWGLPMVVSDYGQRLLIMGCISVILVASMGLANGFTGVFSLGQVGFVAIGAYVSGILSLSVADKAAYLPDLPAFLAGVQMGTVPATLLAGAVCAGVAVIVGLPLMRLSGHHVSVATMGFMIIVNSVIVNAESFTRGARTFTGVPTDITLPVALIWMVITLALLGRLIYSPIGLALRSVREDTIAAQAVGLSVLKTRLLAFTVGAFFAGVGGSLYGHYLGSFSAQTFFFPLMVSLIIMLVLGGMGSLSGAVVGVVVVTALSEILRNLERGMDLGFVVVPPLFGASQVVLGLLFILVMIYRPRGLLEDRELTSFGRKG</sequence>
<dbReference type="KEGG" id="rru:Rru_A3727"/>
<reference evidence="6 7" key="1">
    <citation type="journal article" date="2011" name="Stand. Genomic Sci.">
        <title>Complete genome sequence of Rhodospirillum rubrum type strain (S1).</title>
        <authorList>
            <person name="Munk A.C."/>
            <person name="Copeland A."/>
            <person name="Lucas S."/>
            <person name="Lapidus A."/>
            <person name="Del Rio T.G."/>
            <person name="Barry K."/>
            <person name="Detter J.C."/>
            <person name="Hammon N."/>
            <person name="Israni S."/>
            <person name="Pitluck S."/>
            <person name="Brettin T."/>
            <person name="Bruce D."/>
            <person name="Han C."/>
            <person name="Tapia R."/>
            <person name="Gilna P."/>
            <person name="Schmutz J."/>
            <person name="Larimer F."/>
            <person name="Land M."/>
            <person name="Kyrpides N.C."/>
            <person name="Mavromatis K."/>
            <person name="Richardson P."/>
            <person name="Rohde M."/>
            <person name="Goker M."/>
            <person name="Klenk H.P."/>
            <person name="Zhang Y."/>
            <person name="Roberts G.P."/>
            <person name="Reslewic S."/>
            <person name="Schwartz D.C."/>
        </authorList>
    </citation>
    <scope>NUCLEOTIDE SEQUENCE [LARGE SCALE GENOMIC DNA]</scope>
    <source>
        <strain evidence="7">ATCC 11170 / ATH 1.1.1 / DSM 467 / LMG 4362 / NCIMB 8255 / S1</strain>
    </source>
</reference>
<evidence type="ECO:0000256" key="1">
    <source>
        <dbReference type="ARBA" id="ARBA00004651"/>
    </source>
</evidence>
<dbReference type="EnsemblBacteria" id="ABC24521">
    <property type="protein sequence ID" value="ABC24521"/>
    <property type="gene ID" value="Rru_A3727"/>
</dbReference>